<reference evidence="1 2" key="2">
    <citation type="journal article" date="2016" name="Genome Announc.">
        <title>Genome Sequence of Nitrosomonas communis Strain Nm2, a Mesophilic Ammonia-Oxidizing Bacterium Isolated from Mediterranean Soil.</title>
        <authorList>
            <person name="Kozlowski J.A."/>
            <person name="Kits K.D."/>
            <person name="Stein L.Y."/>
        </authorList>
    </citation>
    <scope>NUCLEOTIDE SEQUENCE [LARGE SCALE GENOMIC DNA]</scope>
    <source>
        <strain evidence="1 2">Nm2</strain>
    </source>
</reference>
<proteinExistence type="predicted"/>
<organism evidence="1 2">
    <name type="scientific">Nitrosomonas communis</name>
    <dbReference type="NCBI Taxonomy" id="44574"/>
    <lineage>
        <taxon>Bacteria</taxon>
        <taxon>Pseudomonadati</taxon>
        <taxon>Pseudomonadota</taxon>
        <taxon>Betaproteobacteria</taxon>
        <taxon>Nitrosomonadales</taxon>
        <taxon>Nitrosomonadaceae</taxon>
        <taxon>Nitrosomonas</taxon>
    </lineage>
</organism>
<sequence length="166" mass="19905">MMKPFYLLLQYVIFELQISNFIFKITYYIRGSSRFYSAFRKMILVSYDSLLQEQKLLFMSINWTIFFNKFFDNFQGHGRVRVGKLGDVIHATASAKERTWLEKHILHHFVLSKITILSLIKMRHQFIDDCQNQFNKFLLNFFMSVNVYMQMAFDAFFVSCILSQEP</sequence>
<evidence type="ECO:0000313" key="1">
    <source>
        <dbReference type="EMBL" id="AKH37346.1"/>
    </source>
</evidence>
<dbReference type="Proteomes" id="UP000034156">
    <property type="component" value="Chromosome"/>
</dbReference>
<name>A0A0F7KCP7_9PROT</name>
<dbReference type="PATRIC" id="fig|44574.3.peg.1264"/>
<keyword evidence="2" id="KW-1185">Reference proteome</keyword>
<accession>A0A0F7KCP7</accession>
<dbReference type="KEGG" id="nco:AAW31_05250"/>
<dbReference type="EMBL" id="CP011451">
    <property type="protein sequence ID" value="AKH37346.1"/>
    <property type="molecule type" value="Genomic_DNA"/>
</dbReference>
<reference evidence="2" key="1">
    <citation type="submission" date="2015-05" db="EMBL/GenBank/DDBJ databases">
        <title>Draft genome of Nitrosomonas communis strain Nm2.</title>
        <authorList>
            <person name="Kozlowski J.A."/>
            <person name="Kits K.D."/>
            <person name="Stein L.Y."/>
        </authorList>
    </citation>
    <scope>NUCLEOTIDE SEQUENCE [LARGE SCALE GENOMIC DNA]</scope>
    <source>
        <strain evidence="2">Nm2</strain>
    </source>
</reference>
<evidence type="ECO:0000313" key="2">
    <source>
        <dbReference type="Proteomes" id="UP000034156"/>
    </source>
</evidence>
<protein>
    <submittedName>
        <fullName evidence="1">Uncharacterized protein</fullName>
    </submittedName>
</protein>
<gene>
    <name evidence="1" type="ORF">AAW31_05250</name>
</gene>
<dbReference type="AlphaFoldDB" id="A0A0F7KCP7"/>